<feature type="compositionally biased region" description="Low complexity" evidence="2">
    <location>
        <begin position="39"/>
        <end position="51"/>
    </location>
</feature>
<dbReference type="STRING" id="48709.A0A1D2MG48"/>
<dbReference type="SMART" id="SM00355">
    <property type="entry name" value="ZnF_C2H2"/>
    <property type="match status" value="2"/>
</dbReference>
<organism evidence="4 5">
    <name type="scientific">Orchesella cincta</name>
    <name type="common">Springtail</name>
    <name type="synonym">Podura cincta</name>
    <dbReference type="NCBI Taxonomy" id="48709"/>
    <lineage>
        <taxon>Eukaryota</taxon>
        <taxon>Metazoa</taxon>
        <taxon>Ecdysozoa</taxon>
        <taxon>Arthropoda</taxon>
        <taxon>Hexapoda</taxon>
        <taxon>Collembola</taxon>
        <taxon>Entomobryomorpha</taxon>
        <taxon>Entomobryoidea</taxon>
        <taxon>Orchesellidae</taxon>
        <taxon>Orchesellinae</taxon>
        <taxon>Orchesella</taxon>
    </lineage>
</organism>
<accession>A0A1D2MG48</accession>
<dbReference type="InterPro" id="IPR026811">
    <property type="entry name" value="CIZ1"/>
</dbReference>
<dbReference type="Proteomes" id="UP000094527">
    <property type="component" value="Unassembled WGS sequence"/>
</dbReference>
<feature type="compositionally biased region" description="Basic and acidic residues" evidence="2">
    <location>
        <begin position="177"/>
        <end position="193"/>
    </location>
</feature>
<dbReference type="OMA" id="NYRPNGG"/>
<feature type="coiled-coil region" evidence="1">
    <location>
        <begin position="266"/>
        <end position="293"/>
    </location>
</feature>
<evidence type="ECO:0000256" key="1">
    <source>
        <dbReference type="SAM" id="Coils"/>
    </source>
</evidence>
<name>A0A1D2MG48_ORCCI</name>
<keyword evidence="5" id="KW-1185">Reference proteome</keyword>
<feature type="domain" description="C2H2-type" evidence="3">
    <location>
        <begin position="330"/>
        <end position="354"/>
    </location>
</feature>
<gene>
    <name evidence="4" type="ORF">Ocin01_14741</name>
</gene>
<evidence type="ECO:0000259" key="3">
    <source>
        <dbReference type="SMART" id="SM00355"/>
    </source>
</evidence>
<feature type="compositionally biased region" description="Basic and acidic residues" evidence="2">
    <location>
        <begin position="201"/>
        <end position="223"/>
    </location>
</feature>
<keyword evidence="1" id="KW-0175">Coiled coil</keyword>
<reference evidence="4 5" key="1">
    <citation type="journal article" date="2016" name="Genome Biol. Evol.">
        <title>Gene Family Evolution Reflects Adaptation to Soil Environmental Stressors in the Genome of the Collembolan Orchesella cincta.</title>
        <authorList>
            <person name="Faddeeva-Vakhrusheva A."/>
            <person name="Derks M.F."/>
            <person name="Anvar S.Y."/>
            <person name="Agamennone V."/>
            <person name="Suring W."/>
            <person name="Smit S."/>
            <person name="van Straalen N.M."/>
            <person name="Roelofs D."/>
        </authorList>
    </citation>
    <scope>NUCLEOTIDE SEQUENCE [LARGE SCALE GENOMIC DNA]</scope>
    <source>
        <tissue evidence="4">Mixed pool</tissue>
    </source>
</reference>
<dbReference type="EMBL" id="LJIJ01001376">
    <property type="protein sequence ID" value="ODM91945.1"/>
    <property type="molecule type" value="Genomic_DNA"/>
</dbReference>
<feature type="region of interest" description="Disordered" evidence="2">
    <location>
        <begin position="1"/>
        <end position="223"/>
    </location>
</feature>
<evidence type="ECO:0000256" key="2">
    <source>
        <dbReference type="SAM" id="MobiDB-lite"/>
    </source>
</evidence>
<feature type="region of interest" description="Disordered" evidence="2">
    <location>
        <begin position="430"/>
        <end position="595"/>
    </location>
</feature>
<sequence length="595" mass="67349">MSCVNSRAKSDFKRAGTYGSSKTQSSSGYHSTSRVHAGSASYRSSATASRRLVARSRAPPPSSLNSRMRGRSTLANSRREDELRKRKVVPAKSDFKRGRSGSQSHADDRSTRPSSKDKKDTEDNEKSHDKRQHEEEDVDYATVADGQVVVEEVAGDDDEDVDQEDNGRTGEANSTTDKMDVDHKDDHHKDDQSVKSSVNETKSEDKHKADEGKSIEKVSEDHDKPATTRALLKLHCPYCDVRCISFREFTFHLRSSTHTRTMSGAVSEMKRKLTKVRLEMKEDQRKREKAEKVLLDTSSYCRVCELSFRTDPKEHEANEIHNKIKALIYRRCDVCDIDFRIWKVHIYHMAALEHAKRVAMKELQEGEAKGDNVKGTNLSPEELGLDLVEIRTVFYCNACIRYIPIKGQTDDAKKNHCMTLNHLKNVEEFNEKERRRAQREEARERAKRKKQELSDKHEKRKDTTTDATDETEKVADVKEREEKTDVVDSTKNESGANPVQIKQEPADTYSEDGKTSKTVDGQDSVVGGLTNVLGTSSSENQEIEGQKNMNRNEADEDEDEIELHAGEDDVEEDTGDTGDWSRRTRAGQRGDGSSN</sequence>
<feature type="compositionally biased region" description="Polar residues" evidence="2">
    <location>
        <begin position="18"/>
        <end position="34"/>
    </location>
</feature>
<feature type="compositionally biased region" description="Basic and acidic residues" evidence="2">
    <location>
        <begin position="105"/>
        <end position="134"/>
    </location>
</feature>
<dbReference type="PANTHER" id="PTHR15491:SF18">
    <property type="entry name" value="CIZ1 ZINC FINGER PROTEIN, ISOFORM A"/>
    <property type="match status" value="1"/>
</dbReference>
<dbReference type="InterPro" id="IPR013087">
    <property type="entry name" value="Znf_C2H2_type"/>
</dbReference>
<dbReference type="AlphaFoldDB" id="A0A1D2MG48"/>
<feature type="domain" description="C2H2-type" evidence="3">
    <location>
        <begin position="234"/>
        <end position="258"/>
    </location>
</feature>
<feature type="compositionally biased region" description="Low complexity" evidence="2">
    <location>
        <begin position="143"/>
        <end position="152"/>
    </location>
</feature>
<evidence type="ECO:0000313" key="4">
    <source>
        <dbReference type="EMBL" id="ODM91945.1"/>
    </source>
</evidence>
<feature type="compositionally biased region" description="Acidic residues" evidence="2">
    <location>
        <begin position="153"/>
        <end position="164"/>
    </location>
</feature>
<protein>
    <recommendedName>
        <fullName evidence="3">C2H2-type domain-containing protein</fullName>
    </recommendedName>
</protein>
<proteinExistence type="predicted"/>
<evidence type="ECO:0000313" key="5">
    <source>
        <dbReference type="Proteomes" id="UP000094527"/>
    </source>
</evidence>
<dbReference type="PANTHER" id="PTHR15491">
    <property type="match status" value="1"/>
</dbReference>
<feature type="compositionally biased region" description="Basic and acidic residues" evidence="2">
    <location>
        <begin position="451"/>
        <end position="491"/>
    </location>
</feature>
<comment type="caution">
    <text evidence="4">The sequence shown here is derived from an EMBL/GenBank/DDBJ whole genome shotgun (WGS) entry which is preliminary data.</text>
</comment>
<feature type="compositionally biased region" description="Basic and acidic residues" evidence="2">
    <location>
        <begin position="430"/>
        <end position="444"/>
    </location>
</feature>
<dbReference type="OrthoDB" id="6354489at2759"/>